<keyword evidence="2" id="KW-1185">Reference proteome</keyword>
<accession>A0A3M6QT58</accession>
<reference evidence="1 2" key="1">
    <citation type="submission" date="2018-10" db="EMBL/GenBank/DDBJ databases">
        <title>Draft genome of Cortibacter populi DSM10536.</title>
        <authorList>
            <person name="Bernier A.-M."/>
            <person name="Bernard K."/>
        </authorList>
    </citation>
    <scope>NUCLEOTIDE SEQUENCE [LARGE SCALE GENOMIC DNA]</scope>
    <source>
        <strain evidence="1 2">DSM 105136</strain>
    </source>
</reference>
<dbReference type="EMBL" id="RDQO01000003">
    <property type="protein sequence ID" value="RMX05749.1"/>
    <property type="molecule type" value="Genomic_DNA"/>
</dbReference>
<evidence type="ECO:0000313" key="1">
    <source>
        <dbReference type="EMBL" id="RMX05749.1"/>
    </source>
</evidence>
<gene>
    <name evidence="1" type="ORF">D8I35_11300</name>
</gene>
<evidence type="ECO:0000313" key="2">
    <source>
        <dbReference type="Proteomes" id="UP000278006"/>
    </source>
</evidence>
<dbReference type="OrthoDB" id="9153963at2"/>
<dbReference type="RefSeq" id="WP_122229313.1">
    <property type="nucleotide sequence ID" value="NZ_RDQO01000003.1"/>
</dbReference>
<name>A0A3M6QT58_9BURK</name>
<proteinExistence type="predicted"/>
<sequence>MKLTVIGAYLPRLTPKRLALWIEEDVHAFATGIREMKLQGLAQSWSEEEIESRAAELPEELEEALSAAALFEVLVEDHVGDFDPFAIFEKHTSSVAWEPAYLSLDGTHSIAESNGDPPDVASFRVVFYIHEWPKAGELVGPTGAIIHPPFAETPERLWKLAPYDLLD</sequence>
<comment type="caution">
    <text evidence="1">The sequence shown here is derived from an EMBL/GenBank/DDBJ whole genome shotgun (WGS) entry which is preliminary data.</text>
</comment>
<protein>
    <submittedName>
        <fullName evidence="1">Uncharacterized protein</fullName>
    </submittedName>
</protein>
<dbReference type="Proteomes" id="UP000278006">
    <property type="component" value="Unassembled WGS sequence"/>
</dbReference>
<organism evidence="1 2">
    <name type="scientific">Corticibacter populi</name>
    <dbReference type="NCBI Taxonomy" id="1550736"/>
    <lineage>
        <taxon>Bacteria</taxon>
        <taxon>Pseudomonadati</taxon>
        <taxon>Pseudomonadota</taxon>
        <taxon>Betaproteobacteria</taxon>
        <taxon>Burkholderiales</taxon>
        <taxon>Comamonadaceae</taxon>
        <taxon>Corticibacter</taxon>
    </lineage>
</organism>
<dbReference type="AlphaFoldDB" id="A0A3M6QT58"/>